<evidence type="ECO:0000256" key="15">
    <source>
        <dbReference type="PIRSR" id="PIRSR000381-2"/>
    </source>
</evidence>
<feature type="binding site" evidence="15">
    <location>
        <position position="784"/>
    </location>
    <ligand>
        <name>S-adenosyl-L-methionine</name>
        <dbReference type="ChEBI" id="CHEBI:59789"/>
    </ligand>
</feature>
<dbReference type="GO" id="GO:0008270">
    <property type="term" value="F:zinc ion binding"/>
    <property type="evidence" value="ECO:0007669"/>
    <property type="project" value="InterPro"/>
</dbReference>
<gene>
    <name evidence="20" type="ORF">NWT39_12775</name>
</gene>
<dbReference type="InterPro" id="IPR036594">
    <property type="entry name" value="Meth_synthase_dom"/>
</dbReference>
<evidence type="ECO:0000259" key="16">
    <source>
        <dbReference type="PROSITE" id="PS50972"/>
    </source>
</evidence>
<dbReference type="EMBL" id="CP103305">
    <property type="protein sequence ID" value="UVS68766.1"/>
    <property type="molecule type" value="Genomic_DNA"/>
</dbReference>
<evidence type="ECO:0000256" key="5">
    <source>
        <dbReference type="ARBA" id="ARBA00022628"/>
    </source>
</evidence>
<dbReference type="InterPro" id="IPR036724">
    <property type="entry name" value="Cobalamin-bd_sf"/>
</dbReference>
<evidence type="ECO:0000256" key="6">
    <source>
        <dbReference type="ARBA" id="ARBA00022679"/>
    </source>
</evidence>
<sequence>MKVPRVSSALKAVDLKQEPAPLIIGERLNTQGSRKAKEMVLKDDLDGLVNLAREQVEDGAHCLDVCVATTERSDELEFMKKLVKRLSLEVEAPLVIDSTDPKVVEAAVMQIPGRPIINSINLEGDGSRFSALAPIMARYGLPAIAMCIGPKGMAKTAEEKVETAQLLYDTGSKKYGLAPWQFIFDVLTFTLATGEAEYADSAKNTLEGIRLVKQRFPGAFTTLGLSNVSFGLPAGARKIVNSVFLYHAIKAGLDTVIINARDVIPYPEIDVEQKRLAEDLIFNKHQNALSDLIAYFEGERAKVASGTGGKRVEVDPSWDADRKCHFRIVNRLKDGIEADVVQAIAGRIPGAKVVDGKIAAEAKREAAHEAAVQTLNEVLLPAMKEVGDKFGAGELILPFVLKSAECMKAAVAELEKYLIKQEGVSKGKLVLCTVYGDVHDIGKNLVKTIFTNNGYTVYDLGKQVPMQKILEKIEEVRPDAVGLSALLVSTSKQMQYFVEHARQNGMEVPVLCGGAAINSNYINRIAKDGGIYSPGVFYCKTAFDGLRAMNALVSKEERAQFVGDWRQRLEKWTEREAAAEAAADLPHSGIKPVEPPVAPHLNRQVRLEPADLDLREIWKHISKKSLFVLQWGIRGKGASESGDPEKLFAEWTGRVLDDRLFEPRAVYGYFRCHNLTQGKGGPGRLAVDYANDSSRQAVFEFPRSAKEKHLCLADYFGQDDVAAFQAVTVGTKVTEVIDRWNKQDRYSDAYYLHGLAVETAEAMAEWVNARIRKELGIGDRRGLRYSWGYPSCPDVMQHHLVWQILDPAKSGMGLTESGQIVPDQSTAAIVVHHPQAEYFVL</sequence>
<dbReference type="PROSITE" id="PS50974">
    <property type="entry name" value="ADOMET_ACTIVATION"/>
    <property type="match status" value="1"/>
</dbReference>
<dbReference type="Pfam" id="PF02310">
    <property type="entry name" value="B12-binding"/>
    <property type="match status" value="1"/>
</dbReference>
<evidence type="ECO:0000256" key="2">
    <source>
        <dbReference type="ARBA" id="ARBA00010398"/>
    </source>
</evidence>
<feature type="binding site" evidence="15">
    <location>
        <begin position="838"/>
        <end position="839"/>
    </location>
    <ligand>
        <name>S-adenosyl-L-methionine</name>
        <dbReference type="ChEBI" id="CHEBI:59789"/>
    </ligand>
</feature>
<feature type="binding site" evidence="15">
    <location>
        <position position="484"/>
    </location>
    <ligand>
        <name>methylcob(III)alamin</name>
        <dbReference type="ChEBI" id="CHEBI:28115"/>
    </ligand>
</feature>
<dbReference type="PIRSF" id="PIRSF000381">
    <property type="entry name" value="MetH"/>
    <property type="match status" value="1"/>
</dbReference>
<keyword evidence="4" id="KW-0028">Amino-acid biosynthesis</keyword>
<reference evidence="20" key="1">
    <citation type="submission" date="2022-08" db="EMBL/GenBank/DDBJ databases">
        <title>Dynamic responses of ammonia-oxidizing microbial communities induced by reactive oxygen species (ROS) in fluctuating redox aquifers.</title>
        <authorList>
            <person name="Wang P."/>
            <person name="Wang H."/>
        </authorList>
    </citation>
    <scope>NUCLEOTIDE SEQUENCE</scope>
    <source>
        <strain evidence="20">PLX03</strain>
    </source>
</reference>
<dbReference type="PROSITE" id="PS51337">
    <property type="entry name" value="B12_BINDING_NTER"/>
    <property type="match status" value="1"/>
</dbReference>
<dbReference type="InterPro" id="IPR004223">
    <property type="entry name" value="VitB12-dep_Met_synth_activ_dom"/>
</dbReference>
<dbReference type="GeneID" id="74947828"/>
<dbReference type="SUPFAM" id="SSF56507">
    <property type="entry name" value="Methionine synthase activation domain-like"/>
    <property type="match status" value="1"/>
</dbReference>
<dbReference type="FunFam" id="3.20.20.20:FF:000007">
    <property type="entry name" value="Methionine synthase"/>
    <property type="match status" value="1"/>
</dbReference>
<dbReference type="PANTHER" id="PTHR45833">
    <property type="entry name" value="METHIONINE SYNTHASE"/>
    <property type="match status" value="1"/>
</dbReference>
<dbReference type="InterPro" id="IPR011005">
    <property type="entry name" value="Dihydropteroate_synth-like_sf"/>
</dbReference>
<evidence type="ECO:0000256" key="14">
    <source>
        <dbReference type="PIRSR" id="PIRSR000381-1"/>
    </source>
</evidence>
<evidence type="ECO:0000256" key="7">
    <source>
        <dbReference type="ARBA" id="ARBA00022691"/>
    </source>
</evidence>
<keyword evidence="8 14" id="KW-0479">Metal-binding</keyword>
<dbReference type="PROSITE" id="PS50972">
    <property type="entry name" value="PTERIN_BINDING"/>
    <property type="match status" value="1"/>
</dbReference>
<dbReference type="EC" id="2.5.1.15" evidence="20"/>
<evidence type="ECO:0000259" key="19">
    <source>
        <dbReference type="PROSITE" id="PS51337"/>
    </source>
</evidence>
<dbReference type="GO" id="GO:0008705">
    <property type="term" value="F:methionine synthase activity"/>
    <property type="evidence" value="ECO:0007669"/>
    <property type="project" value="InterPro"/>
</dbReference>
<dbReference type="InterPro" id="IPR006158">
    <property type="entry name" value="Cobalamin-bd"/>
</dbReference>
<comment type="pathway">
    <text evidence="13">Amino-acid biosynthesis; L-methionine biosynthesis via de novo pathway.</text>
</comment>
<dbReference type="InterPro" id="IPR050554">
    <property type="entry name" value="Met_Synthase/Corrinoid"/>
</dbReference>
<evidence type="ECO:0000256" key="8">
    <source>
        <dbReference type="ARBA" id="ARBA00022723"/>
    </source>
</evidence>
<protein>
    <submittedName>
        <fullName evidence="20">Dihydropteroate synthase</fullName>
        <ecNumber evidence="20">2.5.1.15</ecNumber>
    </submittedName>
</protein>
<dbReference type="SMART" id="SM01018">
    <property type="entry name" value="B12-binding_2"/>
    <property type="match status" value="1"/>
</dbReference>
<dbReference type="Pfam" id="PF02607">
    <property type="entry name" value="B12-binding_2"/>
    <property type="match status" value="1"/>
</dbReference>
<evidence type="ECO:0000259" key="17">
    <source>
        <dbReference type="PROSITE" id="PS50974"/>
    </source>
</evidence>
<dbReference type="GO" id="GO:0031419">
    <property type="term" value="F:cobalamin binding"/>
    <property type="evidence" value="ECO:0007669"/>
    <property type="project" value="UniProtKB-KW"/>
</dbReference>
<dbReference type="RefSeq" id="WP_075055533.1">
    <property type="nucleotide sequence ID" value="NZ_CP103305.1"/>
</dbReference>
<evidence type="ECO:0000256" key="11">
    <source>
        <dbReference type="ARBA" id="ARBA00023167"/>
    </source>
</evidence>
<keyword evidence="3" id="KW-0489">Methyltransferase</keyword>
<proteinExistence type="inferred from homology"/>
<comment type="cofactor">
    <cofactor evidence="1">
        <name>Zn(2+)</name>
        <dbReference type="ChEBI" id="CHEBI:29105"/>
    </cofactor>
</comment>
<evidence type="ECO:0000256" key="12">
    <source>
        <dbReference type="ARBA" id="ARBA00023285"/>
    </source>
</evidence>
<evidence type="ECO:0000256" key="9">
    <source>
        <dbReference type="ARBA" id="ARBA00022737"/>
    </source>
</evidence>
<feature type="binding site" evidence="15">
    <location>
        <begin position="436"/>
        <end position="440"/>
    </location>
    <ligand>
        <name>methylcob(III)alamin</name>
        <dbReference type="ChEBI" id="CHEBI:28115"/>
    </ligand>
</feature>
<dbReference type="SUPFAM" id="SSF52242">
    <property type="entry name" value="Cobalamin (vitamin B12)-binding domain"/>
    <property type="match status" value="1"/>
</dbReference>
<feature type="domain" description="B12-binding" evidence="18">
    <location>
        <begin position="426"/>
        <end position="563"/>
    </location>
</feature>
<feature type="binding site" description="axial binding residue" evidence="14">
    <location>
        <position position="439"/>
    </location>
    <ligand>
        <name>methylcob(III)alamin</name>
        <dbReference type="ChEBI" id="CHEBI:28115"/>
    </ligand>
    <ligandPart>
        <name>Co</name>
        <dbReference type="ChEBI" id="CHEBI:27638"/>
    </ligandPart>
</feature>
<name>A0A977NLW3_9ARCH</name>
<dbReference type="GO" id="GO:0004156">
    <property type="term" value="F:dihydropteroate synthase activity"/>
    <property type="evidence" value="ECO:0007669"/>
    <property type="project" value="UniProtKB-EC"/>
</dbReference>
<keyword evidence="7 15" id="KW-0949">S-adenosyl-L-methionine</keyword>
<feature type="binding site" evidence="15">
    <location>
        <position position="542"/>
    </location>
    <ligand>
        <name>methylcob(III)alamin</name>
        <dbReference type="ChEBI" id="CHEBI:28115"/>
    </ligand>
</feature>
<dbReference type="SUPFAM" id="SSF47644">
    <property type="entry name" value="Methionine synthase domain"/>
    <property type="match status" value="1"/>
</dbReference>
<feature type="domain" description="B12-binding N-terminal" evidence="19">
    <location>
        <begin position="311"/>
        <end position="426"/>
    </location>
</feature>
<dbReference type="FunFam" id="3.40.50.280:FF:000008">
    <property type="entry name" value="Methionine synthase (MetH)"/>
    <property type="match status" value="1"/>
</dbReference>
<dbReference type="AlphaFoldDB" id="A0A977NLW3"/>
<organism evidence="20">
    <name type="scientific">Nitrososphaera viennensis</name>
    <dbReference type="NCBI Taxonomy" id="1034015"/>
    <lineage>
        <taxon>Archaea</taxon>
        <taxon>Nitrososphaerota</taxon>
        <taxon>Nitrososphaeria</taxon>
        <taxon>Nitrososphaerales</taxon>
        <taxon>Nitrososphaeraceae</taxon>
        <taxon>Nitrososphaera</taxon>
    </lineage>
</organism>
<evidence type="ECO:0000259" key="18">
    <source>
        <dbReference type="PROSITE" id="PS51332"/>
    </source>
</evidence>
<dbReference type="Gene3D" id="3.10.196.10">
    <property type="entry name" value="Vitamin B12-dependent methionine synthase, activation domain"/>
    <property type="match status" value="1"/>
</dbReference>
<dbReference type="Pfam" id="PF00809">
    <property type="entry name" value="Pterin_bind"/>
    <property type="match status" value="1"/>
</dbReference>
<dbReference type="PROSITE" id="PS51332">
    <property type="entry name" value="B12_BINDING"/>
    <property type="match status" value="1"/>
</dbReference>
<comment type="similarity">
    <text evidence="2">Belongs to the vitamin-B12 dependent methionine synthase family.</text>
</comment>
<dbReference type="SUPFAM" id="SSF51717">
    <property type="entry name" value="Dihydropteroate synthetase-like"/>
    <property type="match status" value="1"/>
</dbReference>
<feature type="domain" description="AdoMet activation" evidence="17">
    <location>
        <begin position="573"/>
        <end position="841"/>
    </location>
</feature>
<dbReference type="InterPro" id="IPR003759">
    <property type="entry name" value="Cbl-bd_cap"/>
</dbReference>
<dbReference type="PANTHER" id="PTHR45833:SF1">
    <property type="entry name" value="METHIONINE SYNTHASE"/>
    <property type="match status" value="1"/>
</dbReference>
<evidence type="ECO:0000256" key="3">
    <source>
        <dbReference type="ARBA" id="ARBA00022603"/>
    </source>
</evidence>
<keyword evidence="11" id="KW-0486">Methionine biosynthesis</keyword>
<dbReference type="InterPro" id="IPR000489">
    <property type="entry name" value="Pterin-binding_dom"/>
</dbReference>
<keyword evidence="6 20" id="KW-0808">Transferase</keyword>
<accession>A0A977NLW3</accession>
<evidence type="ECO:0000256" key="1">
    <source>
        <dbReference type="ARBA" id="ARBA00001947"/>
    </source>
</evidence>
<dbReference type="InterPro" id="IPR011822">
    <property type="entry name" value="MetH"/>
</dbReference>
<feature type="domain" description="Pterin-binding" evidence="16">
    <location>
        <begin position="21"/>
        <end position="277"/>
    </location>
</feature>
<dbReference type="GO" id="GO:0050667">
    <property type="term" value="P:homocysteine metabolic process"/>
    <property type="evidence" value="ECO:0007669"/>
    <property type="project" value="TreeGrafter"/>
</dbReference>
<dbReference type="Gene3D" id="3.20.20.20">
    <property type="entry name" value="Dihydropteroate synthase-like"/>
    <property type="match status" value="1"/>
</dbReference>
<evidence type="ECO:0000256" key="13">
    <source>
        <dbReference type="ARBA" id="ARBA00034478"/>
    </source>
</evidence>
<keyword evidence="5 14" id="KW-0846">Cobalamin</keyword>
<comment type="cofactor">
    <cofactor evidence="14">
        <name>methylcob(III)alamin</name>
        <dbReference type="ChEBI" id="CHEBI:28115"/>
    </cofactor>
</comment>
<keyword evidence="12" id="KW-0170">Cobalt</keyword>
<keyword evidence="10" id="KW-0862">Zinc</keyword>
<dbReference type="GO" id="GO:0046653">
    <property type="term" value="P:tetrahydrofolate metabolic process"/>
    <property type="evidence" value="ECO:0007669"/>
    <property type="project" value="TreeGrafter"/>
</dbReference>
<dbReference type="Pfam" id="PF02965">
    <property type="entry name" value="Met_synt_B12"/>
    <property type="match status" value="1"/>
</dbReference>
<dbReference type="Gene3D" id="1.10.1240.10">
    <property type="entry name" value="Methionine synthase domain"/>
    <property type="match status" value="1"/>
</dbReference>
<evidence type="ECO:0000256" key="4">
    <source>
        <dbReference type="ARBA" id="ARBA00022605"/>
    </source>
</evidence>
<keyword evidence="9" id="KW-0677">Repeat</keyword>
<dbReference type="GO" id="GO:0032259">
    <property type="term" value="P:methylation"/>
    <property type="evidence" value="ECO:0007669"/>
    <property type="project" value="UniProtKB-KW"/>
</dbReference>
<dbReference type="Proteomes" id="UP001059771">
    <property type="component" value="Chromosome"/>
</dbReference>
<dbReference type="InterPro" id="IPR037010">
    <property type="entry name" value="VitB12-dep_Met_synth_activ_sf"/>
</dbReference>
<evidence type="ECO:0000313" key="20">
    <source>
        <dbReference type="EMBL" id="UVS68766.1"/>
    </source>
</evidence>
<dbReference type="GO" id="GO:0005829">
    <property type="term" value="C:cytosol"/>
    <property type="evidence" value="ECO:0007669"/>
    <property type="project" value="TreeGrafter"/>
</dbReference>
<dbReference type="Gene3D" id="3.40.50.280">
    <property type="entry name" value="Cobalamin-binding domain"/>
    <property type="match status" value="1"/>
</dbReference>
<evidence type="ECO:0000256" key="10">
    <source>
        <dbReference type="ARBA" id="ARBA00022833"/>
    </source>
</evidence>